<accession>M1ZQ49</accession>
<evidence type="ECO:0000313" key="2">
    <source>
        <dbReference type="Proteomes" id="UP000011944"/>
    </source>
</evidence>
<reference evidence="1 2" key="1">
    <citation type="submission" date="2012-10" db="EMBL/GenBank/DDBJ databases">
        <authorList>
            <person name="Strain E.A."/>
            <person name="Brown E."/>
            <person name="Allard M.W."/>
            <person name="Gonzalez-Escalona N."/>
            <person name="Timme R."/>
        </authorList>
    </citation>
    <scope>NUCLEOTIDE SEQUENCE [LARGE SCALE GENOMIC DNA]</scope>
    <source>
        <strain evidence="1 2">CFSAN001627</strain>
    </source>
</reference>
<gene>
    <name evidence="1" type="ORF">CFSAN001627_13083</name>
</gene>
<dbReference type="EMBL" id="AMXI01000762">
    <property type="protein sequence ID" value="EKN41462.1"/>
    <property type="molecule type" value="Genomic_DNA"/>
</dbReference>
<evidence type="ECO:0000313" key="1">
    <source>
        <dbReference type="EMBL" id="EKN41462.1"/>
    </source>
</evidence>
<protein>
    <submittedName>
        <fullName evidence="1">Uncharacterized protein</fullName>
    </submittedName>
</protein>
<proteinExistence type="predicted"/>
<dbReference type="Proteomes" id="UP000011944">
    <property type="component" value="Unassembled WGS sequence"/>
</dbReference>
<name>M1ZQ49_CLOBO</name>
<sequence>MCYILYCTKELISYPSNLSFPFRSVSSITKLTLTTSPPNSSTNFTTEAIVPPVARRSSTMATLSPFFIESLCI</sequence>
<comment type="caution">
    <text evidence="1">The sequence shown here is derived from an EMBL/GenBank/DDBJ whole genome shotgun (WGS) entry which is preliminary data.</text>
</comment>
<reference evidence="1 2" key="2">
    <citation type="submission" date="2013-03" db="EMBL/GenBank/DDBJ databases">
        <title>Diversity in Clostridium botulinum.</title>
        <authorList>
            <person name="Timme R.E."/>
            <person name="Allard M."/>
            <person name="Luo Y."/>
            <person name="Strain E."/>
            <person name="Gonzalez-Escalona N."/>
            <person name="Brown E."/>
        </authorList>
    </citation>
    <scope>NUCLEOTIDE SEQUENCE [LARGE SCALE GENOMIC DNA]</scope>
    <source>
        <strain evidence="1 2">CFSAN001627</strain>
    </source>
</reference>
<organism evidence="1 2">
    <name type="scientific">Clostridium botulinum CFSAN001627</name>
    <dbReference type="NCBI Taxonomy" id="1232189"/>
    <lineage>
        <taxon>Bacteria</taxon>
        <taxon>Bacillati</taxon>
        <taxon>Bacillota</taxon>
        <taxon>Clostridia</taxon>
        <taxon>Eubacteriales</taxon>
        <taxon>Clostridiaceae</taxon>
        <taxon>Clostridium</taxon>
    </lineage>
</organism>
<dbReference type="AlphaFoldDB" id="M1ZQ49"/>